<comment type="subcellular location">
    <subcellularLocation>
        <location evidence="1 14">Cell membrane</location>
        <topology evidence="1 14">Multi-pass membrane protein</topology>
    </subcellularLocation>
</comment>
<comment type="caution">
    <text evidence="19">The sequence shown here is derived from an EMBL/GenBank/DDBJ whole genome shotgun (WGS) entry which is preliminary data.</text>
</comment>
<feature type="transmembrane region" description="Helical" evidence="14">
    <location>
        <begin position="47"/>
        <end position="66"/>
    </location>
</feature>
<comment type="cofactor">
    <cofactor evidence="14 16">
        <name>Zn(2+)</name>
        <dbReference type="ChEBI" id="CHEBI:29105"/>
    </cofactor>
    <text evidence="14 16">Binds 1 zinc ion per subunit.</text>
</comment>
<evidence type="ECO:0000256" key="14">
    <source>
        <dbReference type="PIRNR" id="PIRNR006404"/>
    </source>
</evidence>
<dbReference type="AlphaFoldDB" id="A0A917S1E6"/>
<evidence type="ECO:0000256" key="8">
    <source>
        <dbReference type="ARBA" id="ARBA00022801"/>
    </source>
</evidence>
<evidence type="ECO:0000256" key="13">
    <source>
        <dbReference type="ARBA" id="ARBA00023136"/>
    </source>
</evidence>
<feature type="binding site" evidence="16">
    <location>
        <position position="67"/>
    </location>
    <ligand>
        <name>Zn(2+)</name>
        <dbReference type="ChEBI" id="CHEBI:29105"/>
        <note>catalytic</note>
    </ligand>
</feature>
<evidence type="ECO:0000256" key="4">
    <source>
        <dbReference type="ARBA" id="ARBA00022670"/>
    </source>
</evidence>
<dbReference type="PROSITE" id="PS51371">
    <property type="entry name" value="CBS"/>
    <property type="match status" value="1"/>
</dbReference>
<dbReference type="InterPro" id="IPR000644">
    <property type="entry name" value="CBS_dom"/>
</dbReference>
<feature type="binding site" evidence="16">
    <location>
        <position position="166"/>
    </location>
    <ligand>
        <name>Zn(2+)</name>
        <dbReference type="ChEBI" id="CHEBI:29105"/>
        <note>catalytic</note>
    </ligand>
</feature>
<evidence type="ECO:0000256" key="3">
    <source>
        <dbReference type="ARBA" id="ARBA00022475"/>
    </source>
</evidence>
<dbReference type="Proteomes" id="UP000613840">
    <property type="component" value="Unassembled WGS sequence"/>
</dbReference>
<evidence type="ECO:0000256" key="16">
    <source>
        <dbReference type="PIRSR" id="PIRSR006404-2"/>
    </source>
</evidence>
<feature type="transmembrane region" description="Helical" evidence="14">
    <location>
        <begin position="143"/>
        <end position="165"/>
    </location>
</feature>
<evidence type="ECO:0000256" key="15">
    <source>
        <dbReference type="PIRSR" id="PIRSR006404-1"/>
    </source>
</evidence>
<sequence length="378" mass="40259">MRSGIPVGRFFGFPVRMNWSILVMIWLFAWSLASATLPAAAPGHPPAIYWLAGICGAVLLIASVLAHEIMHAVIARAHGIGVEGLTLWMFGGVATFTDEPKTPAADFRIAAAGPATSLVLAAAFGGASAATAALGLGPLAVRVGWWLAGVNLLLGVFNLLPGAPLDGGRIVRSILWSRSKDRLKATVGAARAGVVLGVLLIALGLLDFLTGRNLGGIWTIFIGWFLLSAARGEQQQAGLRRLLEGVRVQDVMTRGPRTAPGWFTLDNFVDQYVMSQPHSAFPVTDIDGRVQGMITLTQLRAVPAEHRATTRVSDVAIPLERVPRAEPSQLLIDVFQQITPDTGGRVLVFEGDRLVGIVTRSDLSRYVEVRSVSPGSRG</sequence>
<evidence type="ECO:0000256" key="7">
    <source>
        <dbReference type="ARBA" id="ARBA00022737"/>
    </source>
</evidence>
<feature type="active site" evidence="15">
    <location>
        <position position="68"/>
    </location>
</feature>
<evidence type="ECO:0000256" key="11">
    <source>
        <dbReference type="ARBA" id="ARBA00023049"/>
    </source>
</evidence>
<keyword evidence="7" id="KW-0677">Repeat</keyword>
<dbReference type="CDD" id="cd06164">
    <property type="entry name" value="S2P-M50_SpoIVFB_CBS"/>
    <property type="match status" value="1"/>
</dbReference>
<evidence type="ECO:0000256" key="10">
    <source>
        <dbReference type="ARBA" id="ARBA00022989"/>
    </source>
</evidence>
<evidence type="ECO:0000259" key="18">
    <source>
        <dbReference type="PROSITE" id="PS51371"/>
    </source>
</evidence>
<keyword evidence="8 14" id="KW-0378">Hydrolase</keyword>
<dbReference type="GO" id="GO:0006508">
    <property type="term" value="P:proteolysis"/>
    <property type="evidence" value="ECO:0007669"/>
    <property type="project" value="UniProtKB-KW"/>
</dbReference>
<dbReference type="Pfam" id="PF02163">
    <property type="entry name" value="Peptidase_M50"/>
    <property type="match status" value="2"/>
</dbReference>
<reference evidence="19" key="2">
    <citation type="submission" date="2020-09" db="EMBL/GenBank/DDBJ databases">
        <authorList>
            <person name="Sun Q."/>
            <person name="Zhou Y."/>
        </authorList>
    </citation>
    <scope>NUCLEOTIDE SEQUENCE</scope>
    <source>
        <strain evidence="19">CGMCC 4.7306</strain>
    </source>
</reference>
<dbReference type="PANTHER" id="PTHR39188:SF3">
    <property type="entry name" value="STAGE IV SPORULATION PROTEIN FB"/>
    <property type="match status" value="1"/>
</dbReference>
<keyword evidence="3 14" id="KW-1003">Cell membrane</keyword>
<evidence type="ECO:0000313" key="19">
    <source>
        <dbReference type="EMBL" id="GGL46718.1"/>
    </source>
</evidence>
<feature type="transmembrane region" description="Helical" evidence="14">
    <location>
        <begin position="21"/>
        <end position="41"/>
    </location>
</feature>
<evidence type="ECO:0000256" key="2">
    <source>
        <dbReference type="ARBA" id="ARBA00007931"/>
    </source>
</evidence>
<feature type="binding site" evidence="16">
    <location>
        <position position="71"/>
    </location>
    <ligand>
        <name>Zn(2+)</name>
        <dbReference type="ChEBI" id="CHEBI:29105"/>
        <note>catalytic</note>
    </ligand>
</feature>
<keyword evidence="12 17" id="KW-0129">CBS domain</keyword>
<name>A0A917S1E6_9ACTN</name>
<gene>
    <name evidence="19" type="ORF">GCM10011575_00710</name>
</gene>
<keyword evidence="4 14" id="KW-0645">Protease</keyword>
<dbReference type="GO" id="GO:0008237">
    <property type="term" value="F:metallopeptidase activity"/>
    <property type="evidence" value="ECO:0007669"/>
    <property type="project" value="UniProtKB-UniRule"/>
</dbReference>
<keyword evidence="11 14" id="KW-0482">Metalloprotease</keyword>
<evidence type="ECO:0000313" key="20">
    <source>
        <dbReference type="Proteomes" id="UP000613840"/>
    </source>
</evidence>
<evidence type="ECO:0000256" key="12">
    <source>
        <dbReference type="ARBA" id="ARBA00023122"/>
    </source>
</evidence>
<dbReference type="RefSeq" id="WP_188893198.1">
    <property type="nucleotide sequence ID" value="NZ_BMMZ01000001.1"/>
</dbReference>
<keyword evidence="20" id="KW-1185">Reference proteome</keyword>
<dbReference type="EMBL" id="BMMZ01000001">
    <property type="protein sequence ID" value="GGL46718.1"/>
    <property type="molecule type" value="Genomic_DNA"/>
</dbReference>
<reference evidence="19" key="1">
    <citation type="journal article" date="2014" name="Int. J. Syst. Evol. Microbiol.">
        <title>Complete genome sequence of Corynebacterium casei LMG S-19264T (=DSM 44701T), isolated from a smear-ripened cheese.</title>
        <authorList>
            <consortium name="US DOE Joint Genome Institute (JGI-PGF)"/>
            <person name="Walter F."/>
            <person name="Albersmeier A."/>
            <person name="Kalinowski J."/>
            <person name="Ruckert C."/>
        </authorList>
    </citation>
    <scope>NUCLEOTIDE SEQUENCE</scope>
    <source>
        <strain evidence="19">CGMCC 4.7306</strain>
    </source>
</reference>
<dbReference type="Pfam" id="PF00571">
    <property type="entry name" value="CBS"/>
    <property type="match status" value="2"/>
</dbReference>
<dbReference type="SUPFAM" id="SSF54631">
    <property type="entry name" value="CBS-domain pair"/>
    <property type="match status" value="1"/>
</dbReference>
<dbReference type="GO" id="GO:0005886">
    <property type="term" value="C:plasma membrane"/>
    <property type="evidence" value="ECO:0007669"/>
    <property type="project" value="UniProtKB-SubCell"/>
</dbReference>
<evidence type="ECO:0000256" key="5">
    <source>
        <dbReference type="ARBA" id="ARBA00022692"/>
    </source>
</evidence>
<accession>A0A917S1E6</accession>
<keyword evidence="9 14" id="KW-0862">Zinc</keyword>
<protein>
    <recommendedName>
        <fullName evidence="14">Zinc metalloprotease</fullName>
    </recommendedName>
</protein>
<dbReference type="Gene3D" id="3.10.580.10">
    <property type="entry name" value="CBS-domain"/>
    <property type="match status" value="1"/>
</dbReference>
<organism evidence="19 20">
    <name type="scientific">Microlunatus endophyticus</name>
    <dbReference type="NCBI Taxonomy" id="1716077"/>
    <lineage>
        <taxon>Bacteria</taxon>
        <taxon>Bacillati</taxon>
        <taxon>Actinomycetota</taxon>
        <taxon>Actinomycetes</taxon>
        <taxon>Propionibacteriales</taxon>
        <taxon>Propionibacteriaceae</taxon>
        <taxon>Microlunatus</taxon>
    </lineage>
</organism>
<evidence type="ECO:0000256" key="1">
    <source>
        <dbReference type="ARBA" id="ARBA00004651"/>
    </source>
</evidence>
<dbReference type="InterPro" id="IPR016483">
    <property type="entry name" value="UCP006404_Pept_M50_CBS"/>
</dbReference>
<evidence type="ECO:0000256" key="6">
    <source>
        <dbReference type="ARBA" id="ARBA00022723"/>
    </source>
</evidence>
<dbReference type="InterPro" id="IPR008915">
    <property type="entry name" value="Peptidase_M50"/>
</dbReference>
<dbReference type="GO" id="GO:0046872">
    <property type="term" value="F:metal ion binding"/>
    <property type="evidence" value="ECO:0007669"/>
    <property type="project" value="UniProtKB-UniRule"/>
</dbReference>
<feature type="domain" description="CBS" evidence="18">
    <location>
        <begin position="252"/>
        <end position="309"/>
    </location>
</feature>
<comment type="similarity">
    <text evidence="2 14">Belongs to the peptidase M50B family.</text>
</comment>
<dbReference type="InterPro" id="IPR046342">
    <property type="entry name" value="CBS_dom_sf"/>
</dbReference>
<evidence type="ECO:0000256" key="17">
    <source>
        <dbReference type="PROSITE-ProRule" id="PRU00703"/>
    </source>
</evidence>
<feature type="transmembrane region" description="Helical" evidence="14">
    <location>
        <begin position="215"/>
        <end position="232"/>
    </location>
</feature>
<evidence type="ECO:0000256" key="9">
    <source>
        <dbReference type="ARBA" id="ARBA00022833"/>
    </source>
</evidence>
<dbReference type="PIRSF" id="PIRSF006404">
    <property type="entry name" value="UCP006404_Pept_M50_CBS"/>
    <property type="match status" value="1"/>
</dbReference>
<keyword evidence="13 14" id="KW-0472">Membrane</keyword>
<feature type="transmembrane region" description="Helical" evidence="14">
    <location>
        <begin position="186"/>
        <end position="209"/>
    </location>
</feature>
<proteinExistence type="inferred from homology"/>
<feature type="transmembrane region" description="Helical" evidence="14">
    <location>
        <begin position="118"/>
        <end position="137"/>
    </location>
</feature>
<keyword evidence="10 14" id="KW-1133">Transmembrane helix</keyword>
<keyword evidence="5 14" id="KW-0812">Transmembrane</keyword>
<keyword evidence="6 14" id="KW-0479">Metal-binding</keyword>
<dbReference type="PANTHER" id="PTHR39188">
    <property type="entry name" value="MEMBRANE-ASSOCIATED ZINC METALLOPROTEASE M50B"/>
    <property type="match status" value="1"/>
</dbReference>